<dbReference type="InterPro" id="IPR000330">
    <property type="entry name" value="SNF2_N"/>
</dbReference>
<evidence type="ECO:0000313" key="4">
    <source>
        <dbReference type="Proteomes" id="UP000053766"/>
    </source>
</evidence>
<organism evidence="3 4">
    <name type="scientific">Dictyocaulus viviparus</name>
    <name type="common">Bovine lungworm</name>
    <dbReference type="NCBI Taxonomy" id="29172"/>
    <lineage>
        <taxon>Eukaryota</taxon>
        <taxon>Metazoa</taxon>
        <taxon>Ecdysozoa</taxon>
        <taxon>Nematoda</taxon>
        <taxon>Chromadorea</taxon>
        <taxon>Rhabditida</taxon>
        <taxon>Rhabditina</taxon>
        <taxon>Rhabditomorpha</taxon>
        <taxon>Strongyloidea</taxon>
        <taxon>Metastrongylidae</taxon>
        <taxon>Dictyocaulus</taxon>
    </lineage>
</organism>
<reference evidence="4" key="2">
    <citation type="journal article" date="2016" name="Sci. Rep.">
        <title>Dictyocaulus viviparus genome, variome and transcriptome elucidate lungworm biology and support future intervention.</title>
        <authorList>
            <person name="McNulty S.N."/>
            <person name="Strube C."/>
            <person name="Rosa B.A."/>
            <person name="Martin J.C."/>
            <person name="Tyagi R."/>
            <person name="Choi Y.J."/>
            <person name="Wang Q."/>
            <person name="Hallsworth Pepin K."/>
            <person name="Zhang X."/>
            <person name="Ozersky P."/>
            <person name="Wilson R.K."/>
            <person name="Sternberg P.W."/>
            <person name="Gasser R.B."/>
            <person name="Mitreva M."/>
        </authorList>
    </citation>
    <scope>NUCLEOTIDE SEQUENCE [LARGE SCALE GENOMIC DNA]</scope>
    <source>
        <strain evidence="4">HannoverDv2000</strain>
    </source>
</reference>
<dbReference type="Pfam" id="PF00176">
    <property type="entry name" value="SNF2-rel_dom"/>
    <property type="match status" value="1"/>
</dbReference>
<keyword evidence="4" id="KW-1185">Reference proteome</keyword>
<dbReference type="GO" id="GO:0005524">
    <property type="term" value="F:ATP binding"/>
    <property type="evidence" value="ECO:0007669"/>
    <property type="project" value="InterPro"/>
</dbReference>
<feature type="chain" id="PRO_5002335366" description="SNF2 N-terminal domain-containing protein" evidence="1">
    <location>
        <begin position="19"/>
        <end position="96"/>
    </location>
</feature>
<feature type="signal peptide" evidence="1">
    <location>
        <begin position="1"/>
        <end position="18"/>
    </location>
</feature>
<keyword evidence="1" id="KW-0732">Signal</keyword>
<dbReference type="InterPro" id="IPR038718">
    <property type="entry name" value="SNF2-like_sf"/>
</dbReference>
<evidence type="ECO:0000313" key="3">
    <source>
        <dbReference type="EMBL" id="KJH40085.1"/>
    </source>
</evidence>
<dbReference type="STRING" id="29172.A0A0D8X6B5"/>
<name>A0A0D8X6B5_DICVI</name>
<reference evidence="3 4" key="1">
    <citation type="submission" date="2013-11" db="EMBL/GenBank/DDBJ databases">
        <title>Draft genome of the bovine lungworm Dictyocaulus viviparus.</title>
        <authorList>
            <person name="Mitreva M."/>
        </authorList>
    </citation>
    <scope>NUCLEOTIDE SEQUENCE [LARGE SCALE GENOMIC DNA]</scope>
    <source>
        <strain evidence="3 4">HannoverDv2000</strain>
    </source>
</reference>
<dbReference type="Proteomes" id="UP000053766">
    <property type="component" value="Unassembled WGS sequence"/>
</dbReference>
<feature type="domain" description="SNF2 N-terminal" evidence="2">
    <location>
        <begin position="1"/>
        <end position="94"/>
    </location>
</feature>
<dbReference type="AlphaFoldDB" id="A0A0D8X6B5"/>
<gene>
    <name evidence="3" type="ORF">DICVIV_13992</name>
</gene>
<dbReference type="OrthoDB" id="423559at2759"/>
<evidence type="ECO:0000256" key="1">
    <source>
        <dbReference type="SAM" id="SignalP"/>
    </source>
</evidence>
<dbReference type="Gene3D" id="3.40.50.10810">
    <property type="entry name" value="Tandem AAA-ATPase domain"/>
    <property type="match status" value="1"/>
</dbReference>
<dbReference type="EMBL" id="KN717978">
    <property type="protein sequence ID" value="KJH40085.1"/>
    <property type="molecule type" value="Genomic_DNA"/>
</dbReference>
<evidence type="ECO:0000259" key="2">
    <source>
        <dbReference type="Pfam" id="PF00176"/>
    </source>
</evidence>
<accession>A0A0D8X6B5</accession>
<sequence>MGLRKTLLMIALIVQSKAVYKNKNKGALQQLTENQRGVKSSSAILVIALASLKHQWESEIKSKCEFRPMKVAVHNNFNKDIIYKMLSLNDILITCW</sequence>
<proteinExistence type="predicted"/>
<protein>
    <recommendedName>
        <fullName evidence="2">SNF2 N-terminal domain-containing protein</fullName>
    </recommendedName>
</protein>